<dbReference type="EMBL" id="JARBJD010000284">
    <property type="protein sequence ID" value="KAK2944812.1"/>
    <property type="molecule type" value="Genomic_DNA"/>
</dbReference>
<proteinExistence type="inferred from homology"/>
<comment type="caution">
    <text evidence="5">The sequence shown here is derived from an EMBL/GenBank/DDBJ whole genome shotgun (WGS) entry which is preliminary data.</text>
</comment>
<evidence type="ECO:0000256" key="4">
    <source>
        <dbReference type="SAM" id="MobiDB-lite"/>
    </source>
</evidence>
<dbReference type="PRINTS" id="PR01250">
    <property type="entry name" value="RIBOSOMALL34"/>
</dbReference>
<gene>
    <name evidence="5" type="ORF">BLNAU_20285</name>
</gene>
<evidence type="ECO:0000313" key="6">
    <source>
        <dbReference type="Proteomes" id="UP001281761"/>
    </source>
</evidence>
<dbReference type="Proteomes" id="UP001281761">
    <property type="component" value="Unassembled WGS sequence"/>
</dbReference>
<reference evidence="5 6" key="1">
    <citation type="journal article" date="2022" name="bioRxiv">
        <title>Genomics of Preaxostyla Flagellates Illuminates Evolutionary Transitions and the Path Towards Mitochondrial Loss.</title>
        <authorList>
            <person name="Novak L.V.F."/>
            <person name="Treitli S.C."/>
            <person name="Pyrih J."/>
            <person name="Halakuc P."/>
            <person name="Pipaliya S.V."/>
            <person name="Vacek V."/>
            <person name="Brzon O."/>
            <person name="Soukal P."/>
            <person name="Eme L."/>
            <person name="Dacks J.B."/>
            <person name="Karnkowska A."/>
            <person name="Elias M."/>
            <person name="Hampl V."/>
        </authorList>
    </citation>
    <scope>NUCLEOTIDE SEQUENCE [LARGE SCALE GENOMIC DNA]</scope>
    <source>
        <strain evidence="5">NAU3</strain>
        <tissue evidence="5">Gut</tissue>
    </source>
</reference>
<dbReference type="InterPro" id="IPR008195">
    <property type="entry name" value="Ribosomal_eL34"/>
</dbReference>
<keyword evidence="2 5" id="KW-0689">Ribosomal protein</keyword>
<sequence>MVQRIARLRRNPYNTASNRVKIVKTPGGRLTFQYLNKRSKGAHCGDCHAPLHGITRYVRTESSRVSQTSKHVTRAYGGSRCAKCVKNRIIRAFLIEEQKIVKQIRKSKAPELRRRERAIEKQKAATLLREQKAAKEKAEKLAQRQPRRADKQTRAPRKQKK</sequence>
<comment type="similarity">
    <text evidence="1">Belongs to the eukaryotic ribosomal protein eL34 family.</text>
</comment>
<evidence type="ECO:0000256" key="1">
    <source>
        <dbReference type="ARBA" id="ARBA00009875"/>
    </source>
</evidence>
<accession>A0ABQ9WZD5</accession>
<dbReference type="Gene3D" id="6.20.340.10">
    <property type="match status" value="1"/>
</dbReference>
<organism evidence="5 6">
    <name type="scientific">Blattamonas nauphoetae</name>
    <dbReference type="NCBI Taxonomy" id="2049346"/>
    <lineage>
        <taxon>Eukaryota</taxon>
        <taxon>Metamonada</taxon>
        <taxon>Preaxostyla</taxon>
        <taxon>Oxymonadida</taxon>
        <taxon>Blattamonas</taxon>
    </lineage>
</organism>
<dbReference type="Pfam" id="PF01199">
    <property type="entry name" value="Ribosomal_L34e"/>
    <property type="match status" value="1"/>
</dbReference>
<dbReference type="PANTHER" id="PTHR10759">
    <property type="entry name" value="60S RIBOSOMAL PROTEIN L34"/>
    <property type="match status" value="1"/>
</dbReference>
<dbReference type="PROSITE" id="PS01145">
    <property type="entry name" value="RIBOSOMAL_L34E"/>
    <property type="match status" value="1"/>
</dbReference>
<protein>
    <submittedName>
        <fullName evidence="5">60S ribosomal protein L34-A</fullName>
    </submittedName>
</protein>
<evidence type="ECO:0000256" key="3">
    <source>
        <dbReference type="ARBA" id="ARBA00023274"/>
    </source>
</evidence>
<feature type="compositionally biased region" description="Basic and acidic residues" evidence="4">
    <location>
        <begin position="124"/>
        <end position="153"/>
    </location>
</feature>
<dbReference type="InterPro" id="IPR018065">
    <property type="entry name" value="Ribosomal_eL34_CS"/>
</dbReference>
<name>A0ABQ9WZD5_9EUKA</name>
<dbReference type="GO" id="GO:0005840">
    <property type="term" value="C:ribosome"/>
    <property type="evidence" value="ECO:0007669"/>
    <property type="project" value="UniProtKB-KW"/>
</dbReference>
<keyword evidence="6" id="KW-1185">Reference proteome</keyword>
<dbReference type="Gene3D" id="6.20.370.70">
    <property type="match status" value="1"/>
</dbReference>
<keyword evidence="3" id="KW-0687">Ribonucleoprotein</keyword>
<dbReference type="InterPro" id="IPR038562">
    <property type="entry name" value="Ribosomal_eL34_C_sf"/>
</dbReference>
<evidence type="ECO:0000256" key="2">
    <source>
        <dbReference type="ARBA" id="ARBA00022980"/>
    </source>
</evidence>
<feature type="region of interest" description="Disordered" evidence="4">
    <location>
        <begin position="124"/>
        <end position="161"/>
    </location>
</feature>
<evidence type="ECO:0000313" key="5">
    <source>
        <dbReference type="EMBL" id="KAK2944812.1"/>
    </source>
</evidence>